<reference evidence="1" key="1">
    <citation type="journal article" date="2015" name="Nature">
        <title>Complex archaea that bridge the gap between prokaryotes and eukaryotes.</title>
        <authorList>
            <person name="Spang A."/>
            <person name="Saw J.H."/>
            <person name="Jorgensen S.L."/>
            <person name="Zaremba-Niedzwiedzka K."/>
            <person name="Martijn J."/>
            <person name="Lind A.E."/>
            <person name="van Eijk R."/>
            <person name="Schleper C."/>
            <person name="Guy L."/>
            <person name="Ettema T.J."/>
        </authorList>
    </citation>
    <scope>NUCLEOTIDE SEQUENCE</scope>
</reference>
<gene>
    <name evidence="1" type="ORF">LCGC14_1500290</name>
</gene>
<accession>A0A0F9JQ58</accession>
<organism evidence="1">
    <name type="scientific">marine sediment metagenome</name>
    <dbReference type="NCBI Taxonomy" id="412755"/>
    <lineage>
        <taxon>unclassified sequences</taxon>
        <taxon>metagenomes</taxon>
        <taxon>ecological metagenomes</taxon>
    </lineage>
</organism>
<name>A0A0F9JQ58_9ZZZZ</name>
<dbReference type="AlphaFoldDB" id="A0A0F9JQ58"/>
<dbReference type="EMBL" id="LAZR01010880">
    <property type="protein sequence ID" value="KKM64546.1"/>
    <property type="molecule type" value="Genomic_DNA"/>
</dbReference>
<proteinExistence type="predicted"/>
<comment type="caution">
    <text evidence="1">The sequence shown here is derived from an EMBL/GenBank/DDBJ whole genome shotgun (WGS) entry which is preliminary data.</text>
</comment>
<sequence length="202" mass="21647">MKPAKQQKRDRPKKVEESLSYSVEVRDKQGRVLQRISAPSRSYVQAWNQILSVQARHVATGGFKDTGGTLRPCDPDNNSLNCYAVASSVALGIRVGKGTTAVAIDDYALETPLGEGTGTDEFEHQVMTRTEPSVAGSTCSFTIKRIINNASGATITGIKEIGTYVRFGLGYFALGFRDVLPNAVSVPDGGSITVTYTIAVTV</sequence>
<protein>
    <submittedName>
        <fullName evidence="1">Uncharacterized protein</fullName>
    </submittedName>
</protein>
<evidence type="ECO:0000313" key="1">
    <source>
        <dbReference type="EMBL" id="KKM64546.1"/>
    </source>
</evidence>